<organism evidence="1 2">
    <name type="scientific">Baekduia soli</name>
    <dbReference type="NCBI Taxonomy" id="496014"/>
    <lineage>
        <taxon>Bacteria</taxon>
        <taxon>Bacillati</taxon>
        <taxon>Actinomycetota</taxon>
        <taxon>Thermoleophilia</taxon>
        <taxon>Solirubrobacterales</taxon>
        <taxon>Baekduiaceae</taxon>
        <taxon>Baekduia</taxon>
    </lineage>
</organism>
<dbReference type="Proteomes" id="UP000321805">
    <property type="component" value="Chromosome"/>
</dbReference>
<evidence type="ECO:0000313" key="1">
    <source>
        <dbReference type="EMBL" id="QEC48529.1"/>
    </source>
</evidence>
<gene>
    <name evidence="1" type="ORF">FSW04_13775</name>
</gene>
<reference evidence="1 2" key="1">
    <citation type="journal article" date="2018" name="J. Microbiol.">
        <title>Baekduia soli gen. nov., sp. nov., a novel bacterium isolated from the soil of Baekdu Mountain and proposal of a novel family name, Baekduiaceae fam. nov.</title>
        <authorList>
            <person name="An D.S."/>
            <person name="Siddiqi M.Z."/>
            <person name="Kim K.H."/>
            <person name="Yu H.S."/>
            <person name="Im W.T."/>
        </authorList>
    </citation>
    <scope>NUCLEOTIDE SEQUENCE [LARGE SCALE GENOMIC DNA]</scope>
    <source>
        <strain evidence="1 2">BR7-21</strain>
    </source>
</reference>
<evidence type="ECO:0000313" key="2">
    <source>
        <dbReference type="Proteomes" id="UP000321805"/>
    </source>
</evidence>
<dbReference type="KEGG" id="bsol:FSW04_13775"/>
<dbReference type="EMBL" id="CP042430">
    <property type="protein sequence ID" value="QEC48529.1"/>
    <property type="molecule type" value="Genomic_DNA"/>
</dbReference>
<protein>
    <submittedName>
        <fullName evidence="1">Uncharacterized protein</fullName>
    </submittedName>
</protein>
<name>A0A5B8U5X9_9ACTN</name>
<accession>A0A5B8U5X9</accession>
<keyword evidence="2" id="KW-1185">Reference proteome</keyword>
<sequence length="108" mass="11359">MADAYLVLFVADPADDEHADALRAAARSVPGAGFFDDPMGETERTVGAYLKTEDLGAGRPLLRAVARVSAALAARIEVQHREAVLGFIVDGDPDAALTQALGDIPDRL</sequence>
<dbReference type="RefSeq" id="WP_146920174.1">
    <property type="nucleotide sequence ID" value="NZ_CP042430.1"/>
</dbReference>
<dbReference type="AlphaFoldDB" id="A0A5B8U5X9"/>
<dbReference type="OrthoDB" id="9895833at2"/>
<proteinExistence type="predicted"/>